<dbReference type="Pfam" id="PF00280">
    <property type="entry name" value="potato_inhibit"/>
    <property type="match status" value="1"/>
</dbReference>
<keyword evidence="3" id="KW-0722">Serine protease inhibitor</keyword>
<accession>A0A2I0HKB8</accession>
<dbReference type="AlphaFoldDB" id="A0A2I0HKB8"/>
<evidence type="ECO:0000256" key="1">
    <source>
        <dbReference type="ARBA" id="ARBA00008210"/>
    </source>
</evidence>
<reference evidence="4 5" key="1">
    <citation type="submission" date="2017-11" db="EMBL/GenBank/DDBJ databases">
        <title>De-novo sequencing of pomegranate (Punica granatum L.) genome.</title>
        <authorList>
            <person name="Akparov Z."/>
            <person name="Amiraslanov A."/>
            <person name="Hajiyeva S."/>
            <person name="Abbasov M."/>
            <person name="Kaur K."/>
            <person name="Hamwieh A."/>
            <person name="Solovyev V."/>
            <person name="Salamov A."/>
            <person name="Braich B."/>
            <person name="Kosarev P."/>
            <person name="Mahmoud A."/>
            <person name="Hajiyev E."/>
            <person name="Babayeva S."/>
            <person name="Izzatullayeva V."/>
            <person name="Mammadov A."/>
            <person name="Mammadov A."/>
            <person name="Sharifova S."/>
            <person name="Ojaghi J."/>
            <person name="Eynullazada K."/>
            <person name="Bayramov B."/>
            <person name="Abdulazimova A."/>
            <person name="Shahmuradov I."/>
        </authorList>
    </citation>
    <scope>NUCLEOTIDE SEQUENCE [LARGE SCALE GENOMIC DNA]</scope>
    <source>
        <strain evidence="5">cv. AG2017</strain>
        <tissue evidence="4">Leaf</tissue>
    </source>
</reference>
<dbReference type="PANTHER" id="PTHR33091:SF73">
    <property type="entry name" value="INHIBITOR OF TRYPSIN AND HAGEMAN FACTOR-LIKE"/>
    <property type="match status" value="1"/>
</dbReference>
<evidence type="ECO:0008006" key="6">
    <source>
        <dbReference type="Google" id="ProtNLM"/>
    </source>
</evidence>
<dbReference type="STRING" id="22663.A0A2I0HKB8"/>
<dbReference type="GO" id="GO:0004867">
    <property type="term" value="F:serine-type endopeptidase inhibitor activity"/>
    <property type="evidence" value="ECO:0007669"/>
    <property type="project" value="UniProtKB-KW"/>
</dbReference>
<dbReference type="GO" id="GO:0009611">
    <property type="term" value="P:response to wounding"/>
    <property type="evidence" value="ECO:0007669"/>
    <property type="project" value="InterPro"/>
</dbReference>
<evidence type="ECO:0000313" key="4">
    <source>
        <dbReference type="EMBL" id="PKI32172.1"/>
    </source>
</evidence>
<proteinExistence type="inferred from homology"/>
<comment type="caution">
    <text evidence="4">The sequence shown here is derived from an EMBL/GenBank/DDBJ whole genome shotgun (WGS) entry which is preliminary data.</text>
</comment>
<evidence type="ECO:0000256" key="3">
    <source>
        <dbReference type="ARBA" id="ARBA00022900"/>
    </source>
</evidence>
<evidence type="ECO:0000256" key="2">
    <source>
        <dbReference type="ARBA" id="ARBA00022690"/>
    </source>
</evidence>
<organism evidence="4 5">
    <name type="scientific">Punica granatum</name>
    <name type="common">Pomegranate</name>
    <dbReference type="NCBI Taxonomy" id="22663"/>
    <lineage>
        <taxon>Eukaryota</taxon>
        <taxon>Viridiplantae</taxon>
        <taxon>Streptophyta</taxon>
        <taxon>Embryophyta</taxon>
        <taxon>Tracheophyta</taxon>
        <taxon>Spermatophyta</taxon>
        <taxon>Magnoliopsida</taxon>
        <taxon>eudicotyledons</taxon>
        <taxon>Gunneridae</taxon>
        <taxon>Pentapetalae</taxon>
        <taxon>rosids</taxon>
        <taxon>malvids</taxon>
        <taxon>Myrtales</taxon>
        <taxon>Lythraceae</taxon>
        <taxon>Punica</taxon>
    </lineage>
</organism>
<evidence type="ECO:0000313" key="5">
    <source>
        <dbReference type="Proteomes" id="UP000233551"/>
    </source>
</evidence>
<dbReference type="Gene3D" id="3.30.10.10">
    <property type="entry name" value="Trypsin Inhibitor V, subunit A"/>
    <property type="match status" value="1"/>
</dbReference>
<dbReference type="EMBL" id="PGOL01007974">
    <property type="protein sequence ID" value="PKI32172.1"/>
    <property type="molecule type" value="Genomic_DNA"/>
</dbReference>
<keyword evidence="2" id="KW-0646">Protease inhibitor</keyword>
<name>A0A2I0HKB8_PUNGR</name>
<dbReference type="PANTHER" id="PTHR33091">
    <property type="entry name" value="PROTEIN, PUTATIVE, EXPRESSED-RELATED"/>
    <property type="match status" value="1"/>
</dbReference>
<protein>
    <recommendedName>
        <fullName evidence="6">Inhibitor of trypsin and hageman factor-like</fullName>
    </recommendedName>
</protein>
<comment type="similarity">
    <text evidence="1">Belongs to the protease inhibitor I13 (potato type I serine protease inhibitor) family.</text>
</comment>
<sequence length="74" mass="8330">MSGISCPPGKSSWPELLGWNGELAAARIRQENPLVNQATVVRVRDHFVIHNFRCDRVWVWVDDSGVVVYVPKLG</sequence>
<keyword evidence="5" id="KW-1185">Reference proteome</keyword>
<dbReference type="InterPro" id="IPR000864">
    <property type="entry name" value="Prot_inh_pot1"/>
</dbReference>
<dbReference type="SUPFAM" id="SSF54654">
    <property type="entry name" value="CI-2 family of serine protease inhibitors"/>
    <property type="match status" value="1"/>
</dbReference>
<dbReference type="PROSITE" id="PS00285">
    <property type="entry name" value="POTATO_INHIBITOR"/>
    <property type="match status" value="1"/>
</dbReference>
<dbReference type="InterPro" id="IPR036354">
    <property type="entry name" value="Prot_inh_pot1_sf"/>
</dbReference>
<gene>
    <name evidence="4" type="ORF">CRG98_047430</name>
</gene>
<dbReference type="Proteomes" id="UP000233551">
    <property type="component" value="Unassembled WGS sequence"/>
</dbReference>